<dbReference type="SUPFAM" id="SSF52540">
    <property type="entry name" value="P-loop containing nucleoside triphosphate hydrolases"/>
    <property type="match status" value="1"/>
</dbReference>
<accession>K4D0G1</accession>
<dbReference type="GO" id="GO:0005524">
    <property type="term" value="F:ATP binding"/>
    <property type="evidence" value="ECO:0007669"/>
    <property type="project" value="UniProtKB-KW"/>
</dbReference>
<proteinExistence type="predicted"/>
<reference evidence="3" key="1">
    <citation type="journal article" date="2012" name="Nature">
        <title>The tomato genome sequence provides insights into fleshy fruit evolution.</title>
        <authorList>
            <consortium name="Tomato Genome Consortium"/>
        </authorList>
    </citation>
    <scope>NUCLEOTIDE SEQUENCE [LARGE SCALE GENOMIC DNA]</scope>
    <source>
        <strain evidence="3">cv. Heinz 1706</strain>
    </source>
</reference>
<reference evidence="3" key="2">
    <citation type="submission" date="2015-06" db="UniProtKB">
        <authorList>
            <consortium name="EnsemblPlants"/>
        </authorList>
    </citation>
    <scope>IDENTIFICATION</scope>
    <source>
        <strain evidence="3">cv. Heinz 1706</strain>
    </source>
</reference>
<dbReference type="PANTHER" id="PTHR33463">
    <property type="entry name" value="NB-ARC DOMAIN-CONTAINING PROTEIN-RELATED"/>
    <property type="match status" value="1"/>
</dbReference>
<evidence type="ECO:0000313" key="4">
    <source>
        <dbReference type="Proteomes" id="UP000004994"/>
    </source>
</evidence>
<dbReference type="PaxDb" id="4081-Solyc10g050050.1.1"/>
<dbReference type="AlphaFoldDB" id="K4D0G1"/>
<protein>
    <submittedName>
        <fullName evidence="3">Uncharacterized protein</fullName>
    </submittedName>
</protein>
<keyword evidence="2" id="KW-0611">Plant defense</keyword>
<dbReference type="InParanoid" id="K4D0G1"/>
<dbReference type="HOGENOM" id="CLU_1135163_0_0_1"/>
<dbReference type="EnsemblPlants" id="Solyc10g050050.1.1">
    <property type="protein sequence ID" value="Solyc10g050050.1.1"/>
    <property type="gene ID" value="Solyc10g050050.1"/>
</dbReference>
<dbReference type="Gene3D" id="1.10.8.430">
    <property type="entry name" value="Helical domain of apoptotic protease-activating factors"/>
    <property type="match status" value="1"/>
</dbReference>
<dbReference type="STRING" id="4081.K4D0G1"/>
<dbReference type="GO" id="GO:0006952">
    <property type="term" value="P:defense response"/>
    <property type="evidence" value="ECO:0007669"/>
    <property type="project" value="UniProtKB-KW"/>
</dbReference>
<dbReference type="GO" id="GO:0043531">
    <property type="term" value="F:ADP binding"/>
    <property type="evidence" value="ECO:0007669"/>
    <property type="project" value="InterPro"/>
</dbReference>
<evidence type="ECO:0000256" key="2">
    <source>
        <dbReference type="ARBA" id="ARBA00022821"/>
    </source>
</evidence>
<dbReference type="InterPro" id="IPR050905">
    <property type="entry name" value="Plant_NBS-LRR"/>
</dbReference>
<dbReference type="PANTHER" id="PTHR33463:SF198">
    <property type="entry name" value="RPP4C3"/>
    <property type="match status" value="1"/>
</dbReference>
<dbReference type="PhylomeDB" id="K4D0G1"/>
<evidence type="ECO:0000313" key="3">
    <source>
        <dbReference type="EnsemblPlants" id="Solyc10g050050.1.1"/>
    </source>
</evidence>
<dbReference type="InterPro" id="IPR042197">
    <property type="entry name" value="Apaf_helical"/>
</dbReference>
<organism evidence="3">
    <name type="scientific">Solanum lycopersicum</name>
    <name type="common">Tomato</name>
    <name type="synonym">Lycopersicon esculentum</name>
    <dbReference type="NCBI Taxonomy" id="4081"/>
    <lineage>
        <taxon>Eukaryota</taxon>
        <taxon>Viridiplantae</taxon>
        <taxon>Streptophyta</taxon>
        <taxon>Embryophyta</taxon>
        <taxon>Tracheophyta</taxon>
        <taxon>Spermatophyta</taxon>
        <taxon>Magnoliopsida</taxon>
        <taxon>eudicotyledons</taxon>
        <taxon>Gunneridae</taxon>
        <taxon>Pentapetalae</taxon>
        <taxon>asterids</taxon>
        <taxon>lamiids</taxon>
        <taxon>Solanales</taxon>
        <taxon>Solanaceae</taxon>
        <taxon>Solanoideae</taxon>
        <taxon>Solaneae</taxon>
        <taxon>Solanum</taxon>
        <taxon>Solanum subgen. Lycopersicon</taxon>
    </lineage>
</organism>
<dbReference type="InterPro" id="IPR027417">
    <property type="entry name" value="P-loop_NTPase"/>
</dbReference>
<name>K4D0G1_SOLLC</name>
<keyword evidence="4" id="KW-1185">Reference proteome</keyword>
<dbReference type="Gramene" id="Solyc10g050050.1.1">
    <property type="protein sequence ID" value="Solyc10g050050.1.1"/>
    <property type="gene ID" value="Solyc10g050050.1"/>
</dbReference>
<dbReference type="Proteomes" id="UP000004994">
    <property type="component" value="Chromosome 10"/>
</dbReference>
<sequence length="229" mass="26521">MAAWCLFKDKAGDSVDVPSIHGTTKDVAREFKGLPLAIIIVAGARKRKIKPSWEDSLRKLRRAEARNIHGVYEKVYKCLRRSYDHLGENEVVSSIDEYDKSIDLVVTETAPLGNWICHLLKERKFVSSRRNGYNNVLTKLQLNEFQNVKFLCLFDCDLVTHLSKRTHEVIKFPNLYYLELGHLGCLTHICSDNVERIEFPPLQTMFFFELPEFQNFTPTANNSNHLFDE</sequence>
<keyword evidence="1" id="KW-0433">Leucine-rich repeat</keyword>
<evidence type="ECO:0000256" key="1">
    <source>
        <dbReference type="ARBA" id="ARBA00022614"/>
    </source>
</evidence>